<keyword evidence="5 6" id="KW-0687">Ribonucleoprotein</keyword>
<evidence type="ECO:0000256" key="5">
    <source>
        <dbReference type="ARBA" id="ARBA00023274"/>
    </source>
</evidence>
<dbReference type="AlphaFoldDB" id="A0A9D1PXK3"/>
<dbReference type="Pfam" id="PF00829">
    <property type="entry name" value="Ribosomal_L21p"/>
    <property type="match status" value="1"/>
</dbReference>
<evidence type="ECO:0000256" key="7">
    <source>
        <dbReference type="RuleBase" id="RU000562"/>
    </source>
</evidence>
<comment type="similarity">
    <text evidence="1 6 7">Belongs to the bacterial ribosomal protein bL21 family.</text>
</comment>
<keyword evidence="3 6" id="KW-0694">RNA-binding</keyword>
<dbReference type="GO" id="GO:0019843">
    <property type="term" value="F:rRNA binding"/>
    <property type="evidence" value="ECO:0007669"/>
    <property type="project" value="UniProtKB-UniRule"/>
</dbReference>
<dbReference type="GO" id="GO:0005737">
    <property type="term" value="C:cytoplasm"/>
    <property type="evidence" value="ECO:0007669"/>
    <property type="project" value="UniProtKB-ARBA"/>
</dbReference>
<evidence type="ECO:0000256" key="6">
    <source>
        <dbReference type="HAMAP-Rule" id="MF_01363"/>
    </source>
</evidence>
<accession>A0A9D1PXK3</accession>
<evidence type="ECO:0000256" key="4">
    <source>
        <dbReference type="ARBA" id="ARBA00022980"/>
    </source>
</evidence>
<dbReference type="InterPro" id="IPR028909">
    <property type="entry name" value="bL21-like"/>
</dbReference>
<comment type="subunit">
    <text evidence="6">Part of the 50S ribosomal subunit. Contacts protein L20.</text>
</comment>
<reference evidence="8" key="1">
    <citation type="journal article" date="2021" name="PeerJ">
        <title>Extensive microbial diversity within the chicken gut microbiome revealed by metagenomics and culture.</title>
        <authorList>
            <person name="Gilroy R."/>
            <person name="Ravi A."/>
            <person name="Getino M."/>
            <person name="Pursley I."/>
            <person name="Horton D.L."/>
            <person name="Alikhan N.F."/>
            <person name="Baker D."/>
            <person name="Gharbi K."/>
            <person name="Hall N."/>
            <person name="Watson M."/>
            <person name="Adriaenssens E.M."/>
            <person name="Foster-Nyarko E."/>
            <person name="Jarju S."/>
            <person name="Secka A."/>
            <person name="Antonio M."/>
            <person name="Oren A."/>
            <person name="Chaudhuri R.R."/>
            <person name="La Ragione R."/>
            <person name="Hildebrand F."/>
            <person name="Pallen M.J."/>
        </authorList>
    </citation>
    <scope>NUCLEOTIDE SEQUENCE</scope>
    <source>
        <strain evidence="8">ChiHecec2B26-446</strain>
    </source>
</reference>
<dbReference type="GO" id="GO:0003735">
    <property type="term" value="F:structural constituent of ribosome"/>
    <property type="evidence" value="ECO:0007669"/>
    <property type="project" value="InterPro"/>
</dbReference>
<sequence>MYAIIETGGKQYCIEEGSQIRVEKLGAEAGTEVTLDNVLMLGGENLQIGAPRVENATVTAEVVDQFRGPKVLVFKRWRRNDSRKLRGHRQDYTTLKIKSINAGSAASAE</sequence>
<keyword evidence="4 6" id="KW-0689">Ribosomal protein</keyword>
<evidence type="ECO:0000256" key="2">
    <source>
        <dbReference type="ARBA" id="ARBA00022730"/>
    </source>
</evidence>
<reference evidence="8" key="2">
    <citation type="submission" date="2021-04" db="EMBL/GenBank/DDBJ databases">
        <authorList>
            <person name="Gilroy R."/>
        </authorList>
    </citation>
    <scope>NUCLEOTIDE SEQUENCE</scope>
    <source>
        <strain evidence="8">ChiHecec2B26-446</strain>
    </source>
</reference>
<dbReference type="PANTHER" id="PTHR21349:SF0">
    <property type="entry name" value="LARGE RIBOSOMAL SUBUNIT PROTEIN BL21M"/>
    <property type="match status" value="1"/>
</dbReference>
<organism evidence="8 9">
    <name type="scientific">Candidatus Desulfovibrio intestinipullorum</name>
    <dbReference type="NCBI Taxonomy" id="2838536"/>
    <lineage>
        <taxon>Bacteria</taxon>
        <taxon>Pseudomonadati</taxon>
        <taxon>Thermodesulfobacteriota</taxon>
        <taxon>Desulfovibrionia</taxon>
        <taxon>Desulfovibrionales</taxon>
        <taxon>Desulfovibrionaceae</taxon>
        <taxon>Desulfovibrio</taxon>
    </lineage>
</organism>
<gene>
    <name evidence="6 8" type="primary">rplU</name>
    <name evidence="8" type="ORF">H9894_08250</name>
</gene>
<comment type="caution">
    <text evidence="8">The sequence shown here is derived from an EMBL/GenBank/DDBJ whole genome shotgun (WGS) entry which is preliminary data.</text>
</comment>
<dbReference type="NCBIfam" id="TIGR00061">
    <property type="entry name" value="L21"/>
    <property type="match status" value="1"/>
</dbReference>
<evidence type="ECO:0000256" key="3">
    <source>
        <dbReference type="ARBA" id="ARBA00022884"/>
    </source>
</evidence>
<dbReference type="GO" id="GO:0006412">
    <property type="term" value="P:translation"/>
    <property type="evidence" value="ECO:0007669"/>
    <property type="project" value="UniProtKB-UniRule"/>
</dbReference>
<dbReference type="Proteomes" id="UP000886752">
    <property type="component" value="Unassembled WGS sequence"/>
</dbReference>
<evidence type="ECO:0000256" key="1">
    <source>
        <dbReference type="ARBA" id="ARBA00008563"/>
    </source>
</evidence>
<dbReference type="SUPFAM" id="SSF141091">
    <property type="entry name" value="L21p-like"/>
    <property type="match status" value="1"/>
</dbReference>
<dbReference type="PANTHER" id="PTHR21349">
    <property type="entry name" value="50S RIBOSOMAL PROTEIN L21"/>
    <property type="match status" value="1"/>
</dbReference>
<proteinExistence type="inferred from homology"/>
<keyword evidence="2 6" id="KW-0699">rRNA-binding</keyword>
<dbReference type="InterPro" id="IPR001787">
    <property type="entry name" value="Ribosomal_bL21"/>
</dbReference>
<dbReference type="InterPro" id="IPR036164">
    <property type="entry name" value="bL21-like_sf"/>
</dbReference>
<evidence type="ECO:0000313" key="9">
    <source>
        <dbReference type="Proteomes" id="UP000886752"/>
    </source>
</evidence>
<comment type="function">
    <text evidence="6 7">This protein binds to 23S rRNA in the presence of protein L20.</text>
</comment>
<protein>
    <recommendedName>
        <fullName evidence="6">Large ribosomal subunit protein bL21</fullName>
    </recommendedName>
</protein>
<dbReference type="HAMAP" id="MF_01363">
    <property type="entry name" value="Ribosomal_bL21"/>
    <property type="match status" value="1"/>
</dbReference>
<dbReference type="GO" id="GO:1990904">
    <property type="term" value="C:ribonucleoprotein complex"/>
    <property type="evidence" value="ECO:0007669"/>
    <property type="project" value="UniProtKB-KW"/>
</dbReference>
<name>A0A9D1PXK3_9BACT</name>
<evidence type="ECO:0000313" key="8">
    <source>
        <dbReference type="EMBL" id="HIW01163.1"/>
    </source>
</evidence>
<dbReference type="GO" id="GO:0005840">
    <property type="term" value="C:ribosome"/>
    <property type="evidence" value="ECO:0007669"/>
    <property type="project" value="UniProtKB-KW"/>
</dbReference>
<dbReference type="EMBL" id="DXHV01000073">
    <property type="protein sequence ID" value="HIW01163.1"/>
    <property type="molecule type" value="Genomic_DNA"/>
</dbReference>